<keyword evidence="4" id="KW-1185">Reference proteome</keyword>
<keyword evidence="2" id="KW-0472">Membrane</keyword>
<dbReference type="OrthoDB" id="1539322at2759"/>
<protein>
    <submittedName>
        <fullName evidence="3">Uncharacterized protein</fullName>
    </submittedName>
</protein>
<feature type="region of interest" description="Disordered" evidence="1">
    <location>
        <begin position="237"/>
        <end position="265"/>
    </location>
</feature>
<keyword evidence="2" id="KW-1133">Transmembrane helix</keyword>
<dbReference type="Proteomes" id="UP000655225">
    <property type="component" value="Unassembled WGS sequence"/>
</dbReference>
<gene>
    <name evidence="3" type="ORF">HHK36_008611</name>
</gene>
<evidence type="ECO:0000256" key="1">
    <source>
        <dbReference type="SAM" id="MobiDB-lite"/>
    </source>
</evidence>
<comment type="caution">
    <text evidence="3">The sequence shown here is derived from an EMBL/GenBank/DDBJ whole genome shotgun (WGS) entry which is preliminary data.</text>
</comment>
<feature type="transmembrane region" description="Helical" evidence="2">
    <location>
        <begin position="32"/>
        <end position="56"/>
    </location>
</feature>
<feature type="region of interest" description="Disordered" evidence="1">
    <location>
        <begin position="286"/>
        <end position="310"/>
    </location>
</feature>
<feature type="transmembrane region" description="Helical" evidence="2">
    <location>
        <begin position="68"/>
        <end position="91"/>
    </location>
</feature>
<feature type="compositionally biased region" description="Basic and acidic residues" evidence="1">
    <location>
        <begin position="237"/>
        <end position="259"/>
    </location>
</feature>
<evidence type="ECO:0000256" key="2">
    <source>
        <dbReference type="SAM" id="Phobius"/>
    </source>
</evidence>
<name>A0A834ZJT9_TETSI</name>
<evidence type="ECO:0000313" key="3">
    <source>
        <dbReference type="EMBL" id="KAF8406523.1"/>
    </source>
</evidence>
<accession>A0A834ZJT9</accession>
<feature type="region of interest" description="Disordered" evidence="1">
    <location>
        <begin position="150"/>
        <end position="182"/>
    </location>
</feature>
<dbReference type="EMBL" id="JABCRI010000005">
    <property type="protein sequence ID" value="KAF8406523.1"/>
    <property type="molecule type" value="Genomic_DNA"/>
</dbReference>
<organism evidence="3 4">
    <name type="scientific">Tetracentron sinense</name>
    <name type="common">Spur-leaf</name>
    <dbReference type="NCBI Taxonomy" id="13715"/>
    <lineage>
        <taxon>Eukaryota</taxon>
        <taxon>Viridiplantae</taxon>
        <taxon>Streptophyta</taxon>
        <taxon>Embryophyta</taxon>
        <taxon>Tracheophyta</taxon>
        <taxon>Spermatophyta</taxon>
        <taxon>Magnoliopsida</taxon>
        <taxon>Trochodendrales</taxon>
        <taxon>Trochodendraceae</taxon>
        <taxon>Tetracentron</taxon>
    </lineage>
</organism>
<sequence>MNTNTKETAAKTTLSLWVAKMDAFFDIPNPRIYRLLIISSTTTFFLGLAMIIEWLAHGRHHPGYGWMVYYAPAMMALPVLVSLSLFFAIFFCDKAQIQHLSKSLYLPKSKESQPPPPQQQQPQLETKELQLIEAKPLEDLQGPVQVQSIHSEKTGSTHESGCSPQLEEPRCEEGEGEVAVEPLPPHAHDSMVISQGGVTPAMVATEEDMEPVAMTTAPVHDSTGFSPHVCMMIPESENNKGKDPSLAHDSTESTTKETCLRSPVPVPGGRVGHILVCGGSELGTKEVCEGTPGESVRPSDDDGAEGTIWGVDGDVSTLTEVRSMSNVSMDNVGSSWIGNTWTRR</sequence>
<keyword evidence="2" id="KW-0812">Transmembrane</keyword>
<reference evidence="3 4" key="1">
    <citation type="submission" date="2020-04" db="EMBL/GenBank/DDBJ databases">
        <title>Plant Genome Project.</title>
        <authorList>
            <person name="Zhang R.-G."/>
        </authorList>
    </citation>
    <scope>NUCLEOTIDE SEQUENCE [LARGE SCALE GENOMIC DNA]</scope>
    <source>
        <strain evidence="3">YNK0</strain>
        <tissue evidence="3">Leaf</tissue>
    </source>
</reference>
<evidence type="ECO:0000313" key="4">
    <source>
        <dbReference type="Proteomes" id="UP000655225"/>
    </source>
</evidence>
<proteinExistence type="predicted"/>
<dbReference type="AlphaFoldDB" id="A0A834ZJT9"/>